<organism evidence="2 3">
    <name type="scientific">Radiobacillus deserti</name>
    <dbReference type="NCBI Taxonomy" id="2594883"/>
    <lineage>
        <taxon>Bacteria</taxon>
        <taxon>Bacillati</taxon>
        <taxon>Bacillota</taxon>
        <taxon>Bacilli</taxon>
        <taxon>Bacillales</taxon>
        <taxon>Bacillaceae</taxon>
        <taxon>Radiobacillus</taxon>
    </lineage>
</organism>
<sequence>MSTTAEIKVTKGDEVEKQIKMLGLTEAYLHLIHSLQPYVTETIEEMVKNCKKNSLKSAQAVGRCLSFIIFIIILPQNVQWFTR</sequence>
<feature type="transmembrane region" description="Helical" evidence="1">
    <location>
        <begin position="60"/>
        <end position="78"/>
    </location>
</feature>
<reference evidence="2 3" key="1">
    <citation type="submission" date="2019-07" db="EMBL/GenBank/DDBJ databases">
        <authorList>
            <person name="Li J."/>
        </authorList>
    </citation>
    <scope>NUCLEOTIDE SEQUENCE [LARGE SCALE GENOMIC DNA]</scope>
    <source>
        <strain evidence="2 3">TKL69</strain>
    </source>
</reference>
<evidence type="ECO:0000256" key="1">
    <source>
        <dbReference type="SAM" id="Phobius"/>
    </source>
</evidence>
<name>A0A516KD36_9BACI</name>
<evidence type="ECO:0000313" key="3">
    <source>
        <dbReference type="Proteomes" id="UP000315215"/>
    </source>
</evidence>
<keyword evidence="1" id="KW-0472">Membrane</keyword>
<gene>
    <name evidence="2" type="ORF">FN924_03340</name>
</gene>
<keyword evidence="1" id="KW-0812">Transmembrane</keyword>
<evidence type="ECO:0000313" key="2">
    <source>
        <dbReference type="EMBL" id="QDP39309.1"/>
    </source>
</evidence>
<proteinExistence type="predicted"/>
<dbReference type="EMBL" id="CP041666">
    <property type="protein sequence ID" value="QDP39309.1"/>
    <property type="molecule type" value="Genomic_DNA"/>
</dbReference>
<keyword evidence="3" id="KW-1185">Reference proteome</keyword>
<accession>A0A516KD36</accession>
<dbReference type="AlphaFoldDB" id="A0A516KD36"/>
<keyword evidence="1" id="KW-1133">Transmembrane helix</keyword>
<protein>
    <submittedName>
        <fullName evidence="2">Uncharacterized protein</fullName>
    </submittedName>
</protein>
<dbReference type="Proteomes" id="UP000315215">
    <property type="component" value="Chromosome"/>
</dbReference>
<dbReference type="KEGG" id="aqt:FN924_03340"/>